<gene>
    <name evidence="3" type="ORF">CEV33_3593</name>
</gene>
<accession>A0A256EYY6</accession>
<feature type="region of interest" description="Disordered" evidence="1">
    <location>
        <begin position="73"/>
        <end position="93"/>
    </location>
</feature>
<feature type="region of interest" description="Disordered" evidence="1">
    <location>
        <begin position="887"/>
        <end position="916"/>
    </location>
</feature>
<reference evidence="3 4" key="1">
    <citation type="submission" date="2017-07" db="EMBL/GenBank/DDBJ databases">
        <title>Phylogenetic study on the rhizospheric bacterium Ochrobactrum sp. A44.</title>
        <authorList>
            <person name="Krzyzanowska D.M."/>
            <person name="Ossowicki A."/>
            <person name="Rajewska M."/>
            <person name="Maciag T."/>
            <person name="Kaczynski Z."/>
            <person name="Czerwicka M."/>
            <person name="Jafra S."/>
        </authorList>
    </citation>
    <scope>NUCLEOTIDE SEQUENCE [LARGE SCALE GENOMIC DNA]</scope>
    <source>
        <strain evidence="3 4">OgA9a</strain>
    </source>
</reference>
<evidence type="ECO:0000313" key="4">
    <source>
        <dbReference type="Proteomes" id="UP000216478"/>
    </source>
</evidence>
<protein>
    <submittedName>
        <fullName evidence="3">Putative outer membrane autotransporter barrel domain-containing protein 8</fullName>
    </submittedName>
</protein>
<dbReference type="InterPro" id="IPR005546">
    <property type="entry name" value="Autotransporte_beta"/>
</dbReference>
<keyword evidence="4" id="KW-1185">Reference proteome</keyword>
<evidence type="ECO:0000313" key="3">
    <source>
        <dbReference type="EMBL" id="OYR07828.1"/>
    </source>
</evidence>
<evidence type="ECO:0000259" key="2">
    <source>
        <dbReference type="PROSITE" id="PS51208"/>
    </source>
</evidence>
<evidence type="ECO:0000256" key="1">
    <source>
        <dbReference type="SAM" id="MobiDB-lite"/>
    </source>
</evidence>
<organism evidence="3 4">
    <name type="scientific">Brucella grignonensis</name>
    <dbReference type="NCBI Taxonomy" id="94627"/>
    <lineage>
        <taxon>Bacteria</taxon>
        <taxon>Pseudomonadati</taxon>
        <taxon>Pseudomonadota</taxon>
        <taxon>Alphaproteobacteria</taxon>
        <taxon>Hyphomicrobiales</taxon>
        <taxon>Brucellaceae</taxon>
        <taxon>Brucella/Ochrobactrum group</taxon>
        <taxon>Brucella</taxon>
    </lineage>
</organism>
<dbReference type="Proteomes" id="UP000216478">
    <property type="component" value="Unassembled WGS sequence"/>
</dbReference>
<dbReference type="InterPro" id="IPR036709">
    <property type="entry name" value="Autotransporte_beta_dom_sf"/>
</dbReference>
<sequence length="2028" mass="199136">MIMGGAGLIAGMSLALAQSGPVNYDYRGVDGGCCSDNNGHDGSAGQRDFIQTDQNLNIHSTANGNAGVFVDVSGGHGGDGADPPSLNHWGGNGGSGRNIDYTVENSAIASAGVGINMYSNGGAGGHWGNAGGSNGGYGIGGSAGNLARITLNNTTVSGSGFGIAVQSWGGYGQDSALAGGFGGERDAGSGGNGGVATVNLRGSTTITVTGPGPGDVNAGVGLISRGGNGGKGELIGGFGGHVNAGSGGNANAVNFTSEAPSKIVTNGDDIYGVIARSIGGDAATNNGSNSRAKAGGNAGAITIDNAGTITTSGNRAIGIMALSKGGQGGNGGDGTWGAGHRGAPGGTPGAINITNSGIILTGRNDTVGAYGILAQALGGQGGLGGDGGGFGSGGPGGGAPAITITNSGTVKTAGNDAAGIVAHSIGGGGGWGGTTNGLFYTIGGNGGGGGNGGNSTLKNYSMIYTSGDHSPGAILQSIGGGGGIGGDSTTTGIISAIAIGGRGGVAGSAGNILKAISSGRITTTGASSAGILLQSIGGGGGHAGSANAVGVGIGLNATVATGGDGGGGGNGGVVQFTQRFNGIITTAGPLSTGILAQSIGGGGGNGGLADTRAITIAPPTGDNPSGTVSIAVTHGGGGGVGGNANTPDIANAGHIVTSGAMSNGITAQSIGGGGGNGGGVLAPMKIPTVGKSDLKVGVTVRMGGNGGAGGEGSWVRVTNSQIGKITTTDTGSVGILAQSIGGGGGSGGNIQQHDANSFNDIVGSPTSFASAAAKVASWIATAPSEIPDFPTWNKKLNATMAVTNGSNGGLGGSGDHFILRNDGVITTTGAHAYGILAQSIGNGGGNAGTIDSSNVSSLLSSIDELAKAIASGVSNLPTFGIPTLNPTLQNGGNGGTGGNGGGTDKAPSIVTNTGTIKTTGDGSAGIVAQSVGGGGGLSTVHAQDLEDTLKKAGVINVDAIIQDVAKFLDFIGTKGASAGTEALHFTNGGQNGSAGSGGVVVVDASDSHSIIETQGAHAPAILAQSVGFGGGVTGAIHTPTVPVETTASFTLGGKGLLLIPSLSYAAHGGSVTVSNNGALNTYGINSAGIVAQSVGGGGGVSTAQMLGIGNATRHKSSLSFALGGSLGLANNVLGLTPSANGGNVIITDNGDIRTQGVFSHGILAQSVGGGGGIAAVSANSNVTSLTASLGSSVQDNSPINNLTVDGGDVSVTASGITQTTGDLAFGVLAQSIGGGGGLIQVDNGVSAIAAPINITFGANGMTGKGGRVTVTEGIGWAVSTAGTNAHAIVAQSVGGGGGIAGLGTQPNLVTLHAVGSPPEAGSDINNGGIVNLSTNGSVIITQGNGAIGILAQSIGGGGGLAGDQSSTRYGLDLINSTSLVSGPGNGGAVTINAGGHIKTTGANAPAIMAMSIGGGGVFKDGRLYQYQTVNNTPAYGGAVTVNVKEKSRVEASGEDSPAIIAFSNGSHGSSGGVWVNIDKSASVLASMDSGTGILAPAGITVNNNGLIQSKTAISAAQAVVVNNNGIIQGNVVLTGNGVFNNNAGGKLWSGATVQTTRLNNAGTLNPGGPGQFLETRIAGSLNQQTGIYAPDLDFAAHKSDFIRVTDTVTFGGMISPLVRNPVKDVWLGIAHFDQAPAVAATPKLASTPLFSLNMKDRYGGKQDPSISVDFKPFTFATNQDQGNVIGHLQELWDMADSRSGSLFDPFVGVQSAQQYQQTLGAIAHDGQFARAANQVHETFASMNRLMSCPMFVGEGVLLRESDCVWGRVNTNWVQRRMTYSDNDYHIRQTALQVGAQKEIMRDWFAAASFSYGFGDMSSSRVTGTNDTFSGGIALKHTIGPWQFATAIHGGFETSDVERYTLGGIATSRPKSSFIAARLRAAYEVEMHEWYLRPYVDLDINHIKLSGYREYGADIFDLRVFGHSNTSIMVTPSLEIGGRTNFGDTTLRSYLTLGASFLSGGAVTTQMKLDKFNLAPFALTTGASSVYGNFSAGLEWITDEGFALRGEYGLRVGDHYLDQSAVLRAAYHF</sequence>
<dbReference type="EMBL" id="NNRL01000168">
    <property type="protein sequence ID" value="OYR07828.1"/>
    <property type="molecule type" value="Genomic_DNA"/>
</dbReference>
<name>A0A256EYY6_9HYPH</name>
<dbReference type="SUPFAM" id="SSF103515">
    <property type="entry name" value="Autotransporter"/>
    <property type="match status" value="1"/>
</dbReference>
<dbReference type="SMART" id="SM00869">
    <property type="entry name" value="Autotransporter"/>
    <property type="match status" value="1"/>
</dbReference>
<feature type="domain" description="Autotransporter" evidence="2">
    <location>
        <begin position="1757"/>
        <end position="2028"/>
    </location>
</feature>
<comment type="caution">
    <text evidence="3">The sequence shown here is derived from an EMBL/GenBank/DDBJ whole genome shotgun (WGS) entry which is preliminary data.</text>
</comment>
<feature type="compositionally biased region" description="Gly residues" evidence="1">
    <location>
        <begin position="891"/>
        <end position="903"/>
    </location>
</feature>
<dbReference type="PROSITE" id="PS51208">
    <property type="entry name" value="AUTOTRANSPORTER"/>
    <property type="match status" value="1"/>
</dbReference>
<proteinExistence type="predicted"/>